<accession>A0ABR1TDF3</accession>
<feature type="compositionally biased region" description="Low complexity" evidence="1">
    <location>
        <begin position="89"/>
        <end position="104"/>
    </location>
</feature>
<feature type="compositionally biased region" description="Basic residues" evidence="1">
    <location>
        <begin position="176"/>
        <end position="198"/>
    </location>
</feature>
<keyword evidence="3" id="KW-1185">Reference proteome</keyword>
<gene>
    <name evidence="2" type="ORF">PG993_004648</name>
</gene>
<evidence type="ECO:0000313" key="2">
    <source>
        <dbReference type="EMBL" id="KAK8044624.1"/>
    </source>
</evidence>
<protein>
    <submittedName>
        <fullName evidence="2">Uncharacterized protein</fullName>
    </submittedName>
</protein>
<dbReference type="Proteomes" id="UP001444661">
    <property type="component" value="Unassembled WGS sequence"/>
</dbReference>
<evidence type="ECO:0000313" key="3">
    <source>
        <dbReference type="Proteomes" id="UP001444661"/>
    </source>
</evidence>
<reference evidence="2 3" key="1">
    <citation type="submission" date="2023-01" db="EMBL/GenBank/DDBJ databases">
        <title>Analysis of 21 Apiospora genomes using comparative genomics revels a genus with tremendous synthesis potential of carbohydrate active enzymes and secondary metabolites.</title>
        <authorList>
            <person name="Sorensen T."/>
        </authorList>
    </citation>
    <scope>NUCLEOTIDE SEQUENCE [LARGE SCALE GENOMIC DNA]</scope>
    <source>
        <strain evidence="2 3">CBS 33761</strain>
    </source>
</reference>
<organism evidence="2 3">
    <name type="scientific">Apiospora rasikravindrae</name>
    <dbReference type="NCBI Taxonomy" id="990691"/>
    <lineage>
        <taxon>Eukaryota</taxon>
        <taxon>Fungi</taxon>
        <taxon>Dikarya</taxon>
        <taxon>Ascomycota</taxon>
        <taxon>Pezizomycotina</taxon>
        <taxon>Sordariomycetes</taxon>
        <taxon>Xylariomycetidae</taxon>
        <taxon>Amphisphaeriales</taxon>
        <taxon>Apiosporaceae</taxon>
        <taxon>Apiospora</taxon>
    </lineage>
</organism>
<name>A0ABR1TDF3_9PEZI</name>
<feature type="region of interest" description="Disordered" evidence="1">
    <location>
        <begin position="176"/>
        <end position="215"/>
    </location>
</feature>
<sequence>MASEPDKIKPRRRPSDLYGSLATVAESGLLISPTSEWDLKQRRIWPPAPCQAYCEKHFIQECLVYYTLEMEKIEEEGKKKEMKKDNAPEAETLPAATTATLGAAQKQPTRVQPGRRAKGTSAASASRNETSSASRRRKFHELSVDEYEKMERRQELCLNLSWAEYHDKLRALIKRTGKKLSRKKRSPHVIKKKNKKKGGSPPEASAEGEFPDNADHCPLQGLIKVECRYCEHRPEINGDGCDDSDAAGNAIRWPPPNRGHRSPRCIYSRPPTSARTRHARLAA</sequence>
<feature type="compositionally biased region" description="Basic and acidic residues" evidence="1">
    <location>
        <begin position="77"/>
        <end position="87"/>
    </location>
</feature>
<feature type="region of interest" description="Disordered" evidence="1">
    <location>
        <begin position="77"/>
        <end position="137"/>
    </location>
</feature>
<evidence type="ECO:0000256" key="1">
    <source>
        <dbReference type="SAM" id="MobiDB-lite"/>
    </source>
</evidence>
<feature type="compositionally biased region" description="Polar residues" evidence="1">
    <location>
        <begin position="121"/>
        <end position="133"/>
    </location>
</feature>
<dbReference type="EMBL" id="JAQQWK010000003">
    <property type="protein sequence ID" value="KAK8044624.1"/>
    <property type="molecule type" value="Genomic_DNA"/>
</dbReference>
<proteinExistence type="predicted"/>
<comment type="caution">
    <text evidence="2">The sequence shown here is derived from an EMBL/GenBank/DDBJ whole genome shotgun (WGS) entry which is preliminary data.</text>
</comment>
<feature type="region of interest" description="Disordered" evidence="1">
    <location>
        <begin position="252"/>
        <end position="283"/>
    </location>
</feature>